<gene>
    <name evidence="1" type="ORF">LARSCL_LOCUS126</name>
</gene>
<dbReference type="EMBL" id="CAXIEN010000001">
    <property type="protein sequence ID" value="CAL1260960.1"/>
    <property type="molecule type" value="Genomic_DNA"/>
</dbReference>
<reference evidence="1 2" key="1">
    <citation type="submission" date="2024-04" db="EMBL/GenBank/DDBJ databases">
        <authorList>
            <person name="Rising A."/>
            <person name="Reimegard J."/>
            <person name="Sonavane S."/>
            <person name="Akerstrom W."/>
            <person name="Nylinder S."/>
            <person name="Hedman E."/>
            <person name="Kallberg Y."/>
        </authorList>
    </citation>
    <scope>NUCLEOTIDE SEQUENCE [LARGE SCALE GENOMIC DNA]</scope>
</reference>
<evidence type="ECO:0000313" key="1">
    <source>
        <dbReference type="EMBL" id="CAL1260960.1"/>
    </source>
</evidence>
<evidence type="ECO:0000313" key="2">
    <source>
        <dbReference type="Proteomes" id="UP001497382"/>
    </source>
</evidence>
<protein>
    <submittedName>
        <fullName evidence="1">Uncharacterized protein</fullName>
    </submittedName>
</protein>
<comment type="caution">
    <text evidence="1">The sequence shown here is derived from an EMBL/GenBank/DDBJ whole genome shotgun (WGS) entry which is preliminary data.</text>
</comment>
<sequence>MQAHISTYKYPFLPVPIHSIPQQTKREAGNSITPPFSLTPHPLHFYLKNKRTCALPLSPSRWRHTGTALVACGTDRGEAEITAAHSFDNRRGRQSQLTIRCRMELEYRWFL</sequence>
<name>A0AAV1YQK7_9ARAC</name>
<dbReference type="Proteomes" id="UP001497382">
    <property type="component" value="Unassembled WGS sequence"/>
</dbReference>
<keyword evidence="2" id="KW-1185">Reference proteome</keyword>
<organism evidence="1 2">
    <name type="scientific">Larinioides sclopetarius</name>
    <dbReference type="NCBI Taxonomy" id="280406"/>
    <lineage>
        <taxon>Eukaryota</taxon>
        <taxon>Metazoa</taxon>
        <taxon>Ecdysozoa</taxon>
        <taxon>Arthropoda</taxon>
        <taxon>Chelicerata</taxon>
        <taxon>Arachnida</taxon>
        <taxon>Araneae</taxon>
        <taxon>Araneomorphae</taxon>
        <taxon>Entelegynae</taxon>
        <taxon>Araneoidea</taxon>
        <taxon>Araneidae</taxon>
        <taxon>Larinioides</taxon>
    </lineage>
</organism>
<accession>A0AAV1YQK7</accession>
<dbReference type="AlphaFoldDB" id="A0AAV1YQK7"/>
<proteinExistence type="predicted"/>